<dbReference type="InterPro" id="IPR043731">
    <property type="entry name" value="DUF5674"/>
</dbReference>
<evidence type="ECO:0000313" key="2">
    <source>
        <dbReference type="Proteomes" id="UP000177390"/>
    </source>
</evidence>
<dbReference type="Pfam" id="PF18924">
    <property type="entry name" value="DUF5674"/>
    <property type="match status" value="1"/>
</dbReference>
<comment type="caution">
    <text evidence="1">The sequence shown here is derived from an EMBL/GenBank/DDBJ whole genome shotgun (WGS) entry which is preliminary data.</text>
</comment>
<accession>A0A1F5ESQ5</accession>
<dbReference type="Proteomes" id="UP000177390">
    <property type="component" value="Unassembled WGS sequence"/>
</dbReference>
<dbReference type="EMBL" id="MFAH01000055">
    <property type="protein sequence ID" value="OGD70438.1"/>
    <property type="molecule type" value="Genomic_DNA"/>
</dbReference>
<sequence>MAVVIIEEAITVEQLQFSREEYDEYVKVVVDIEREILAAGGEWHADAERVLLAAGSRQEHLWGGGVNLTKNKIEFNSLINMRPGVSASQEVIDQAIRDKMEEIIRRIFKL</sequence>
<proteinExistence type="predicted"/>
<dbReference type="AlphaFoldDB" id="A0A1F5ESQ5"/>
<name>A0A1F5ESQ5_9BACT</name>
<reference evidence="1 2" key="1">
    <citation type="journal article" date="2016" name="Nat. Commun.">
        <title>Thousands of microbial genomes shed light on interconnected biogeochemical processes in an aquifer system.</title>
        <authorList>
            <person name="Anantharaman K."/>
            <person name="Brown C.T."/>
            <person name="Hug L.A."/>
            <person name="Sharon I."/>
            <person name="Castelle C.J."/>
            <person name="Probst A.J."/>
            <person name="Thomas B.C."/>
            <person name="Singh A."/>
            <person name="Wilkins M.J."/>
            <person name="Karaoz U."/>
            <person name="Brodie E.L."/>
            <person name="Williams K.H."/>
            <person name="Hubbard S.S."/>
            <person name="Banfield J.F."/>
        </authorList>
    </citation>
    <scope>NUCLEOTIDE SEQUENCE [LARGE SCALE GENOMIC DNA]</scope>
</reference>
<gene>
    <name evidence="1" type="ORF">A3D09_01490</name>
</gene>
<organism evidence="1 2">
    <name type="scientific">Candidatus Collierbacteria bacterium RIFCSPHIGHO2_02_FULL_49_10</name>
    <dbReference type="NCBI Taxonomy" id="1817723"/>
    <lineage>
        <taxon>Bacteria</taxon>
        <taxon>Candidatus Collieribacteriota</taxon>
    </lineage>
</organism>
<protein>
    <submittedName>
        <fullName evidence="1">Uncharacterized protein</fullName>
    </submittedName>
</protein>
<evidence type="ECO:0000313" key="1">
    <source>
        <dbReference type="EMBL" id="OGD70438.1"/>
    </source>
</evidence>